<keyword evidence="2" id="KW-0012">Acyltransferase</keyword>
<feature type="domain" description="N-acetyltransferase" evidence="3">
    <location>
        <begin position="2"/>
        <end position="149"/>
    </location>
</feature>
<dbReference type="Gene3D" id="3.40.630.30">
    <property type="match status" value="1"/>
</dbReference>
<dbReference type="GO" id="GO:0016747">
    <property type="term" value="F:acyltransferase activity, transferring groups other than amino-acyl groups"/>
    <property type="evidence" value="ECO:0007669"/>
    <property type="project" value="InterPro"/>
</dbReference>
<comment type="caution">
    <text evidence="4">The sequence shown here is derived from an EMBL/GenBank/DDBJ whole genome shotgun (WGS) entry which is preliminary data.</text>
</comment>
<evidence type="ECO:0000259" key="3">
    <source>
        <dbReference type="PROSITE" id="PS51186"/>
    </source>
</evidence>
<dbReference type="Pfam" id="PF00583">
    <property type="entry name" value="Acetyltransf_1"/>
    <property type="match status" value="1"/>
</dbReference>
<dbReference type="InterPro" id="IPR000182">
    <property type="entry name" value="GNAT_dom"/>
</dbReference>
<evidence type="ECO:0000256" key="2">
    <source>
        <dbReference type="ARBA" id="ARBA00023315"/>
    </source>
</evidence>
<organism evidence="4">
    <name type="scientific">marine sediment metagenome</name>
    <dbReference type="NCBI Taxonomy" id="412755"/>
    <lineage>
        <taxon>unclassified sequences</taxon>
        <taxon>metagenomes</taxon>
        <taxon>ecological metagenomes</taxon>
    </lineage>
</organism>
<dbReference type="CDD" id="cd04301">
    <property type="entry name" value="NAT_SF"/>
    <property type="match status" value="1"/>
</dbReference>
<reference evidence="4" key="1">
    <citation type="journal article" date="2015" name="Nature">
        <title>Complex archaea that bridge the gap between prokaryotes and eukaryotes.</title>
        <authorList>
            <person name="Spang A."/>
            <person name="Saw J.H."/>
            <person name="Jorgensen S.L."/>
            <person name="Zaremba-Niedzwiedzka K."/>
            <person name="Martijn J."/>
            <person name="Lind A.E."/>
            <person name="van Eijk R."/>
            <person name="Schleper C."/>
            <person name="Guy L."/>
            <person name="Ettema T.J."/>
        </authorList>
    </citation>
    <scope>NUCLEOTIDE SEQUENCE</scope>
</reference>
<proteinExistence type="predicted"/>
<name>A0A0F9EKL9_9ZZZZ</name>
<evidence type="ECO:0000313" key="4">
    <source>
        <dbReference type="EMBL" id="KKL74668.1"/>
    </source>
</evidence>
<dbReference type="InterPro" id="IPR016181">
    <property type="entry name" value="Acyl_CoA_acyltransferase"/>
</dbReference>
<accession>A0A0F9EKL9</accession>
<gene>
    <name evidence="4" type="ORF">LCGC14_2062590</name>
</gene>
<protein>
    <recommendedName>
        <fullName evidence="3">N-acetyltransferase domain-containing protein</fullName>
    </recommendedName>
</protein>
<dbReference type="PROSITE" id="PS51186">
    <property type="entry name" value="GNAT"/>
    <property type="match status" value="1"/>
</dbReference>
<keyword evidence="1" id="KW-0808">Transferase</keyword>
<dbReference type="InterPro" id="IPR050832">
    <property type="entry name" value="Bact_Acetyltransf"/>
</dbReference>
<dbReference type="PANTHER" id="PTHR43877">
    <property type="entry name" value="AMINOALKYLPHOSPHONATE N-ACETYLTRANSFERASE-RELATED-RELATED"/>
    <property type="match status" value="1"/>
</dbReference>
<sequence>MIDIRPASPGDAETIMEFQRRMCMETEGEPLNFHTITPGVRAVFDDPAKGQYWLAEVDGQIAGSLLLMPEWSDWRNGTVLWIHSVYVREQFRRQGIFRALYTHLKQMVQADDSLQGLRLYVKTDNHAAMQTYVAMGMDDQHYQMYEWLK</sequence>
<evidence type="ECO:0000256" key="1">
    <source>
        <dbReference type="ARBA" id="ARBA00022679"/>
    </source>
</evidence>
<dbReference type="EMBL" id="LAZR01024578">
    <property type="protein sequence ID" value="KKL74668.1"/>
    <property type="molecule type" value="Genomic_DNA"/>
</dbReference>
<dbReference type="AlphaFoldDB" id="A0A0F9EKL9"/>
<dbReference type="SUPFAM" id="SSF55729">
    <property type="entry name" value="Acyl-CoA N-acyltransferases (Nat)"/>
    <property type="match status" value="1"/>
</dbReference>